<dbReference type="Proteomes" id="UP000053051">
    <property type="component" value="Unassembled WGS sequence"/>
</dbReference>
<evidence type="ECO:0008006" key="4">
    <source>
        <dbReference type="Google" id="ProtNLM"/>
    </source>
</evidence>
<protein>
    <recommendedName>
        <fullName evidence="4">SAM-dependent methyltransferase</fullName>
    </recommendedName>
</protein>
<comment type="caution">
    <text evidence="2">The sequence shown here is derived from an EMBL/GenBank/DDBJ whole genome shotgun (WGS) entry which is preliminary data.</text>
</comment>
<dbReference type="AlphaFoldDB" id="M1X0R1"/>
<evidence type="ECO:0000313" key="3">
    <source>
        <dbReference type="Proteomes" id="UP000053051"/>
    </source>
</evidence>
<organism evidence="2 3">
    <name type="scientific">Richelia intracellularis HH01</name>
    <dbReference type="NCBI Taxonomy" id="1165094"/>
    <lineage>
        <taxon>Bacteria</taxon>
        <taxon>Bacillati</taxon>
        <taxon>Cyanobacteriota</taxon>
        <taxon>Cyanophyceae</taxon>
        <taxon>Nostocales</taxon>
        <taxon>Nostocaceae</taxon>
        <taxon>Richelia</taxon>
    </lineage>
</organism>
<evidence type="ECO:0000313" key="2">
    <source>
        <dbReference type="EMBL" id="CCH67638.1"/>
    </source>
</evidence>
<dbReference type="RefSeq" id="WP_008234458.1">
    <property type="nucleotide sequence ID" value="NZ_CAIY01000052.1"/>
</dbReference>
<sequence>MRLPDNRKYAPAVQRNREPILEILEQVLPSQGTILEISSGTGEHAVFFAPRLRPRIWQTSEPDVSSRESVVAWIKNSPTDNLYFPLDIDVSSTEWAVKSDRFLKLVPPINAIVNINMIHIAPWIACLGLIGGANLILPTGGILYLYGPYKQGQKHTTSSNEAFDISLRAQNPEWGVRNLEDVIAVASKENFNLLGIYNMPANNLSLVFQHQ</sequence>
<dbReference type="PANTHER" id="PTHR20974">
    <property type="entry name" value="UPF0585 PROTEIN CG18661"/>
    <property type="match status" value="1"/>
</dbReference>
<keyword evidence="1" id="KW-0472">Membrane</keyword>
<dbReference type="STRING" id="1165094.RINTHH_14830"/>
<keyword evidence="1" id="KW-1133">Transmembrane helix</keyword>
<feature type="transmembrane region" description="Helical" evidence="1">
    <location>
        <begin position="120"/>
        <end position="146"/>
    </location>
</feature>
<dbReference type="OrthoDB" id="450870at2"/>
<dbReference type="InterPro" id="IPR029063">
    <property type="entry name" value="SAM-dependent_MTases_sf"/>
</dbReference>
<dbReference type="Pfam" id="PF06080">
    <property type="entry name" value="DUF938"/>
    <property type="match status" value="1"/>
</dbReference>
<dbReference type="SUPFAM" id="SSF53335">
    <property type="entry name" value="S-adenosyl-L-methionine-dependent methyltransferases"/>
    <property type="match status" value="1"/>
</dbReference>
<keyword evidence="1" id="KW-0812">Transmembrane</keyword>
<proteinExistence type="predicted"/>
<dbReference type="PANTHER" id="PTHR20974:SF0">
    <property type="entry name" value="UPF0585 PROTEIN CG18661"/>
    <property type="match status" value="1"/>
</dbReference>
<reference evidence="3" key="2">
    <citation type="submission" date="2016-01" db="EMBL/GenBank/DDBJ databases">
        <title>Diatom-associated endosymboitic cyanobacterium lacks core nitrogen metabolism enzymes.</title>
        <authorList>
            <person name="Hilton J.A."/>
            <person name="Foster R.A."/>
            <person name="Tripp H.J."/>
            <person name="Carter B.J."/>
            <person name="Zehr J.P."/>
            <person name="Villareal T.A."/>
        </authorList>
    </citation>
    <scope>NUCLEOTIDE SEQUENCE [LARGE SCALE GENOMIC DNA]</scope>
    <source>
        <strain evidence="3">HH01</strain>
    </source>
</reference>
<reference evidence="2 3" key="1">
    <citation type="submission" date="2012-05" db="EMBL/GenBank/DDBJ databases">
        <authorList>
            <person name="Hilton J."/>
        </authorList>
    </citation>
    <scope>NUCLEOTIDE SEQUENCE [LARGE SCALE GENOMIC DNA]</scope>
    <source>
        <strain evidence="2 3">HH01</strain>
    </source>
</reference>
<name>M1X0R1_9NOST</name>
<gene>
    <name evidence="2" type="ORF">RINTHH_14830</name>
</gene>
<dbReference type="EMBL" id="CAIY01000052">
    <property type="protein sequence ID" value="CCH67638.1"/>
    <property type="molecule type" value="Genomic_DNA"/>
</dbReference>
<dbReference type="InterPro" id="IPR010342">
    <property type="entry name" value="DUF938"/>
</dbReference>
<keyword evidence="3" id="KW-1185">Reference proteome</keyword>
<accession>M1X0R1</accession>
<evidence type="ECO:0000256" key="1">
    <source>
        <dbReference type="SAM" id="Phobius"/>
    </source>
</evidence>